<protein>
    <recommendedName>
        <fullName evidence="3">Type III toxin-antitoxin system ToxN/AbiQ family toxin</fullName>
    </recommendedName>
</protein>
<proteinExistence type="predicted"/>
<dbReference type="HOGENOM" id="CLU_099358_3_1_9"/>
<reference evidence="2" key="1">
    <citation type="submission" date="2015-03" db="EMBL/GenBank/DDBJ databases">
        <authorList>
            <person name="Wibberg D."/>
        </authorList>
    </citation>
    <scope>NUCLEOTIDE SEQUENCE [LARGE SCALE GENOMIC DNA]</scope>
</reference>
<dbReference type="PATRIC" id="fig|1073571.4.peg.6417"/>
<evidence type="ECO:0000313" key="2">
    <source>
        <dbReference type="Proteomes" id="UP000033163"/>
    </source>
</evidence>
<dbReference type="Pfam" id="PF13958">
    <property type="entry name" value="ToxN_toxin"/>
    <property type="match status" value="1"/>
</dbReference>
<dbReference type="GO" id="GO:0003723">
    <property type="term" value="F:RNA binding"/>
    <property type="evidence" value="ECO:0007669"/>
    <property type="project" value="InterPro"/>
</dbReference>
<evidence type="ECO:0000313" key="1">
    <source>
        <dbReference type="EMBL" id="CQR58355.1"/>
    </source>
</evidence>
<dbReference type="KEGG" id="pri:PRIO_5986"/>
<sequence length="175" mass="19490">MGIHIKICGIHPAYLDYLRAYDPLVSLDPKHNRKFVGIIFEVNGHKYYAPLSSPKPKHRTIPDRAVDVVKIDGGKLGVINLNNMIPVHKSAIIDIDISHVADVQYRGLLTNQALFIRSNEQAIKKKASRLYSIVKSQKQPKLNARCCNYIALEAALFGYNIVPAASQDVAASKEE</sequence>
<accession>A0A0E4CZ98</accession>
<dbReference type="GO" id="GO:0004521">
    <property type="term" value="F:RNA endonuclease activity"/>
    <property type="evidence" value="ECO:0007669"/>
    <property type="project" value="InterPro"/>
</dbReference>
<organism evidence="1 2">
    <name type="scientific">Paenibacillus riograndensis SBR5</name>
    <dbReference type="NCBI Taxonomy" id="1073571"/>
    <lineage>
        <taxon>Bacteria</taxon>
        <taxon>Bacillati</taxon>
        <taxon>Bacillota</taxon>
        <taxon>Bacilli</taxon>
        <taxon>Bacillales</taxon>
        <taxon>Paenibacillaceae</taxon>
        <taxon>Paenibacillus</taxon>
        <taxon>Paenibacillus sonchi group</taxon>
    </lineage>
</organism>
<dbReference type="InterPro" id="IPR025911">
    <property type="entry name" value="ToxN/AbiQ_toxin"/>
</dbReference>
<dbReference type="AlphaFoldDB" id="A0A0E4CZ98"/>
<dbReference type="RefSeq" id="WP_020429515.1">
    <property type="nucleotide sequence ID" value="NZ_AGBD01000870.1"/>
</dbReference>
<dbReference type="EMBL" id="LN831776">
    <property type="protein sequence ID" value="CQR58355.1"/>
    <property type="molecule type" value="Genomic_DNA"/>
</dbReference>
<dbReference type="Gene3D" id="3.10.129.130">
    <property type="match status" value="1"/>
</dbReference>
<gene>
    <name evidence="1" type="ORF">PRIO_5986</name>
</gene>
<dbReference type="Proteomes" id="UP000033163">
    <property type="component" value="Chromosome I"/>
</dbReference>
<evidence type="ECO:0008006" key="3">
    <source>
        <dbReference type="Google" id="ProtNLM"/>
    </source>
</evidence>
<name>A0A0E4CZ98_9BACL</name>
<dbReference type="InterPro" id="IPR053735">
    <property type="entry name" value="Type_III_TA_endoRNase"/>
</dbReference>